<dbReference type="RefSeq" id="XP_039239900.1">
    <property type="nucleotide sequence ID" value="XM_039383966.1"/>
</dbReference>
<dbReference type="GeneID" id="120323741"/>
<evidence type="ECO:0000313" key="1">
    <source>
        <dbReference type="Proteomes" id="UP000504627"/>
    </source>
</evidence>
<dbReference type="InParanoid" id="A0A7R5KHF0"/>
<evidence type="ECO:0000313" key="2">
    <source>
        <dbReference type="RefSeq" id="XP_039239900.1"/>
    </source>
</evidence>
<dbReference type="AlphaFoldDB" id="A0A7R5KHF0"/>
<keyword evidence="1" id="KW-1185">Reference proteome</keyword>
<organism evidence="1 2">
    <name type="scientific">Pipra filicauda</name>
    <name type="common">Wire-tailed manakin</name>
    <dbReference type="NCBI Taxonomy" id="649802"/>
    <lineage>
        <taxon>Eukaryota</taxon>
        <taxon>Metazoa</taxon>
        <taxon>Chordata</taxon>
        <taxon>Craniata</taxon>
        <taxon>Vertebrata</taxon>
        <taxon>Euteleostomi</taxon>
        <taxon>Archelosauria</taxon>
        <taxon>Archosauria</taxon>
        <taxon>Dinosauria</taxon>
        <taxon>Saurischia</taxon>
        <taxon>Theropoda</taxon>
        <taxon>Coelurosauria</taxon>
        <taxon>Aves</taxon>
        <taxon>Neognathae</taxon>
        <taxon>Neoaves</taxon>
        <taxon>Telluraves</taxon>
        <taxon>Australaves</taxon>
        <taxon>Passeriformes</taxon>
        <taxon>Pipridae</taxon>
        <taxon>Pipra</taxon>
    </lineage>
</organism>
<name>A0A7R5KHF0_9PASS</name>
<reference evidence="2" key="1">
    <citation type="submission" date="2025-08" db="UniProtKB">
        <authorList>
            <consortium name="RefSeq"/>
        </authorList>
    </citation>
    <scope>IDENTIFICATION</scope>
    <source>
        <tissue evidence="2">Muscle</tissue>
    </source>
</reference>
<protein>
    <submittedName>
        <fullName evidence="2">Uncharacterized protein LOC120323741</fullName>
    </submittedName>
</protein>
<sequence length="347" mass="38081">MKITLPLSPSNQEPKPAFNSAPFILYLHCPEKTGCPNKHLTRRAEFRCNSSAGSNSNGFPSQKVERVGSVLREQHQHHGAPRSRDGLALKGCWAKQPFQGSPFLTQLLPTVASSISRGKNAPVSSQKDSLFSWHIPDTSPALKAVPVLSALLKFQMSSLSASYRHKLGILWRVKTPALLHIPYTNQQLNIQVLNHSCSPGSPKPALGWLCPSQSPVRCAELTALSKSSAAPAWAQWDCWDKEESSGSGTLFNQPKLLQTSPEKRLKAAVVLCFPSPLPQISPLQERGCLTPSAPSRNSLSSHFNFSVMKSLFSSTSFTELVLVTPKSSSGSILVQFHMKYLQVQWFI</sequence>
<gene>
    <name evidence="2" type="primary">LOC120323741</name>
</gene>
<dbReference type="Proteomes" id="UP000504627">
    <property type="component" value="Unplaced"/>
</dbReference>
<proteinExistence type="predicted"/>
<accession>A0A7R5KHF0</accession>